<dbReference type="VEuPathDB" id="FungiDB:I302_03804"/>
<name>A0A1B9G514_9TREE</name>
<proteinExistence type="predicted"/>
<dbReference type="KEGG" id="kbi:30208203"/>
<organism evidence="1">
    <name type="scientific">Kwoniella bestiolae CBS 10118</name>
    <dbReference type="NCBI Taxonomy" id="1296100"/>
    <lineage>
        <taxon>Eukaryota</taxon>
        <taxon>Fungi</taxon>
        <taxon>Dikarya</taxon>
        <taxon>Basidiomycota</taxon>
        <taxon>Agaricomycotina</taxon>
        <taxon>Tremellomycetes</taxon>
        <taxon>Tremellales</taxon>
        <taxon>Cryptococcaceae</taxon>
        <taxon>Kwoniella</taxon>
    </lineage>
</organism>
<reference evidence="2" key="4">
    <citation type="submission" date="2024-02" db="EMBL/GenBank/DDBJ databases">
        <title>Comparative genomics of Cryptococcus and Kwoniella reveals pathogenesis evolution and contrasting modes of karyotype evolution via chromosome fusion or intercentromeric recombination.</title>
        <authorList>
            <person name="Coelho M.A."/>
            <person name="David-Palma M."/>
            <person name="Shea T."/>
            <person name="Bowers K."/>
            <person name="McGinley-Smith S."/>
            <person name="Mohammad A.W."/>
            <person name="Gnirke A."/>
            <person name="Yurkov A.M."/>
            <person name="Nowrousian M."/>
            <person name="Sun S."/>
            <person name="Cuomo C.A."/>
            <person name="Heitman J."/>
        </authorList>
    </citation>
    <scope>NUCLEOTIDE SEQUENCE</scope>
    <source>
        <strain evidence="2">CBS 10118</strain>
    </source>
</reference>
<dbReference type="AlphaFoldDB" id="A0A1B9G514"/>
<keyword evidence="3" id="KW-1185">Reference proteome</keyword>
<sequence length="137" mass="15430">MTSPNEPIRPNSAEESQVYRHELIIGVSRLSNYILTLPKIPIHIINLDCSCLAQDTSARPIDKNGMLAMLKNLMMQDLPRISALSSKNGGNREMAAAKIKEDGGEKFKNITFTSMRDFIDSGRWKGVIDDEKIRPWL</sequence>
<dbReference type="OrthoDB" id="10640067at2759"/>
<protein>
    <submittedName>
        <fullName evidence="1">Uncharacterized protein</fullName>
    </submittedName>
</protein>
<evidence type="ECO:0000313" key="1">
    <source>
        <dbReference type="EMBL" id="OCF26127.1"/>
    </source>
</evidence>
<accession>A0A1B9G514</accession>
<dbReference type="RefSeq" id="XP_019047197.1">
    <property type="nucleotide sequence ID" value="XM_019190449.1"/>
</dbReference>
<dbReference type="Proteomes" id="UP000092730">
    <property type="component" value="Chromosome 1"/>
</dbReference>
<reference evidence="1" key="1">
    <citation type="submission" date="2013-07" db="EMBL/GenBank/DDBJ databases">
        <title>The Genome Sequence of Cryptococcus bestiolae CBS10118.</title>
        <authorList>
            <consortium name="The Broad Institute Genome Sequencing Platform"/>
            <person name="Cuomo C."/>
            <person name="Litvintseva A."/>
            <person name="Chen Y."/>
            <person name="Heitman J."/>
            <person name="Sun S."/>
            <person name="Springer D."/>
            <person name="Dromer F."/>
            <person name="Young S.K."/>
            <person name="Zeng Q."/>
            <person name="Gargeya S."/>
            <person name="Fitzgerald M."/>
            <person name="Abouelleil A."/>
            <person name="Alvarado L."/>
            <person name="Berlin A.M."/>
            <person name="Chapman S.B."/>
            <person name="Dewar J."/>
            <person name="Goldberg J."/>
            <person name="Griggs A."/>
            <person name="Gujja S."/>
            <person name="Hansen M."/>
            <person name="Howarth C."/>
            <person name="Imamovic A."/>
            <person name="Larimer J."/>
            <person name="McCowan C."/>
            <person name="Murphy C."/>
            <person name="Pearson M."/>
            <person name="Priest M."/>
            <person name="Roberts A."/>
            <person name="Saif S."/>
            <person name="Shea T."/>
            <person name="Sykes S."/>
            <person name="Wortman J."/>
            <person name="Nusbaum C."/>
            <person name="Birren B."/>
        </authorList>
    </citation>
    <scope>NUCLEOTIDE SEQUENCE [LARGE SCALE GENOMIC DNA]</scope>
    <source>
        <strain evidence="1">CBS 10118</strain>
    </source>
</reference>
<dbReference type="EMBL" id="CP144541">
    <property type="protein sequence ID" value="WVW78474.1"/>
    <property type="molecule type" value="Genomic_DNA"/>
</dbReference>
<reference evidence="1" key="3">
    <citation type="submission" date="2014-01" db="EMBL/GenBank/DDBJ databases">
        <title>Evolution of pathogenesis and genome organization in the Tremellales.</title>
        <authorList>
            <person name="Cuomo C."/>
            <person name="Litvintseva A."/>
            <person name="Heitman J."/>
            <person name="Chen Y."/>
            <person name="Sun S."/>
            <person name="Springer D."/>
            <person name="Dromer F."/>
            <person name="Young S."/>
            <person name="Zeng Q."/>
            <person name="Chapman S."/>
            <person name="Gujja S."/>
            <person name="Saif S."/>
            <person name="Birren B."/>
        </authorList>
    </citation>
    <scope>NUCLEOTIDE SEQUENCE</scope>
    <source>
        <strain evidence="1">CBS 10118</strain>
    </source>
</reference>
<reference evidence="2" key="2">
    <citation type="submission" date="2013-07" db="EMBL/GenBank/DDBJ databases">
        <authorList>
            <consortium name="The Broad Institute Genome Sequencing Platform"/>
            <person name="Cuomo C."/>
            <person name="Litvintseva A."/>
            <person name="Chen Y."/>
            <person name="Heitman J."/>
            <person name="Sun S."/>
            <person name="Springer D."/>
            <person name="Dromer F."/>
            <person name="Young S.K."/>
            <person name="Zeng Q."/>
            <person name="Gargeya S."/>
            <person name="Fitzgerald M."/>
            <person name="Abouelleil A."/>
            <person name="Alvarado L."/>
            <person name="Berlin A.M."/>
            <person name="Chapman S.B."/>
            <person name="Dewar J."/>
            <person name="Goldberg J."/>
            <person name="Griggs A."/>
            <person name="Gujja S."/>
            <person name="Hansen M."/>
            <person name="Howarth C."/>
            <person name="Imamovic A."/>
            <person name="Larimer J."/>
            <person name="McCowan C."/>
            <person name="Murphy C."/>
            <person name="Pearson M."/>
            <person name="Priest M."/>
            <person name="Roberts A."/>
            <person name="Saif S."/>
            <person name="Shea T."/>
            <person name="Sykes S."/>
            <person name="Wortman J."/>
            <person name="Nusbaum C."/>
            <person name="Birren B."/>
        </authorList>
    </citation>
    <scope>NUCLEOTIDE SEQUENCE</scope>
    <source>
        <strain evidence="2">CBS 10118</strain>
    </source>
</reference>
<gene>
    <name evidence="1" type="ORF">I302_03804</name>
    <name evidence="2" type="ORF">I302_100428</name>
</gene>
<evidence type="ECO:0000313" key="3">
    <source>
        <dbReference type="Proteomes" id="UP000092730"/>
    </source>
</evidence>
<evidence type="ECO:0000313" key="2">
    <source>
        <dbReference type="EMBL" id="WVW78474.1"/>
    </source>
</evidence>
<dbReference type="EMBL" id="KI894020">
    <property type="protein sequence ID" value="OCF26127.1"/>
    <property type="molecule type" value="Genomic_DNA"/>
</dbReference>
<dbReference type="GeneID" id="30208203"/>